<dbReference type="Gene3D" id="3.40.50.720">
    <property type="entry name" value="NAD(P)-binding Rossmann-like Domain"/>
    <property type="match status" value="1"/>
</dbReference>
<protein>
    <submittedName>
        <fullName evidence="3">Glucose 1-dehydrogenase</fullName>
        <ecNumber evidence="3">1.1.1.47</ecNumber>
    </submittedName>
</protein>
<dbReference type="NCBIfam" id="NF005559">
    <property type="entry name" value="PRK07231.1"/>
    <property type="match status" value="1"/>
</dbReference>
<dbReference type="PRINTS" id="PR00080">
    <property type="entry name" value="SDRFAMILY"/>
</dbReference>
<dbReference type="PRINTS" id="PR00081">
    <property type="entry name" value="GDHRDH"/>
</dbReference>
<dbReference type="EMBL" id="CP121671">
    <property type="protein sequence ID" value="WFT75564.1"/>
    <property type="molecule type" value="Genomic_DNA"/>
</dbReference>
<dbReference type="Pfam" id="PF13561">
    <property type="entry name" value="adh_short_C2"/>
    <property type="match status" value="1"/>
</dbReference>
<sequence length="255" mass="28216">MVPEQLFDLTGKVAIVTGASKGIGKDVARLLAQAGASIALVARNKSELEKVAAEIHLIGRNAIVVPFDLTETSKIPKMVERIKDHFGHIDILINNAGLNIAKDAEMLTEEDWDKVMDINLKSVFFLCKEAGRFMREQKHGKIINMSSQMAFVGYYKRSAYSASKGGLTQLTKSLAIEWAQEKINVNAIAPTFIETEMTKSMFEDEDFRAQVLNRIPLGRLAKTEDIYGSVLYLASDSSNMVTGHTICVDGGWTVW</sequence>
<dbReference type="GO" id="GO:0047936">
    <property type="term" value="F:glucose 1-dehydrogenase [NAD(P)+] activity"/>
    <property type="evidence" value="ECO:0007669"/>
    <property type="project" value="UniProtKB-EC"/>
</dbReference>
<keyword evidence="4" id="KW-1185">Reference proteome</keyword>
<dbReference type="InterPro" id="IPR020904">
    <property type="entry name" value="Sc_DH/Rdtase_CS"/>
</dbReference>
<gene>
    <name evidence="3" type="ORF">P9989_04000</name>
</gene>
<dbReference type="Proteomes" id="UP001221597">
    <property type="component" value="Chromosome"/>
</dbReference>
<comment type="similarity">
    <text evidence="1">Belongs to the short-chain dehydrogenases/reductases (SDR) family.</text>
</comment>
<evidence type="ECO:0000256" key="1">
    <source>
        <dbReference type="ARBA" id="ARBA00006484"/>
    </source>
</evidence>
<dbReference type="RefSeq" id="WP_283077530.1">
    <property type="nucleotide sequence ID" value="NZ_CP121671.1"/>
</dbReference>
<proteinExistence type="inferred from homology"/>
<dbReference type="InterPro" id="IPR002347">
    <property type="entry name" value="SDR_fam"/>
</dbReference>
<dbReference type="PANTHER" id="PTHR42760">
    <property type="entry name" value="SHORT-CHAIN DEHYDROGENASES/REDUCTASES FAMILY MEMBER"/>
    <property type="match status" value="1"/>
</dbReference>
<name>A0ABY8J2C0_9BACI</name>
<evidence type="ECO:0000313" key="3">
    <source>
        <dbReference type="EMBL" id="WFT75564.1"/>
    </source>
</evidence>
<dbReference type="PANTHER" id="PTHR42760:SF133">
    <property type="entry name" value="3-OXOACYL-[ACYL-CARRIER-PROTEIN] REDUCTASE"/>
    <property type="match status" value="1"/>
</dbReference>
<keyword evidence="2 3" id="KW-0560">Oxidoreductase</keyword>
<dbReference type="InterPro" id="IPR036291">
    <property type="entry name" value="NAD(P)-bd_dom_sf"/>
</dbReference>
<evidence type="ECO:0000256" key="2">
    <source>
        <dbReference type="ARBA" id="ARBA00023002"/>
    </source>
</evidence>
<dbReference type="SUPFAM" id="SSF51735">
    <property type="entry name" value="NAD(P)-binding Rossmann-fold domains"/>
    <property type="match status" value="1"/>
</dbReference>
<accession>A0ABY8J2C0</accession>
<reference evidence="3 4" key="1">
    <citation type="submission" date="2023-04" db="EMBL/GenBank/DDBJ databases">
        <title>Genome sequence of Halobacillus naozhouensis KACC 21980.</title>
        <authorList>
            <person name="Kim S."/>
            <person name="Heo J."/>
            <person name="Kwon S.-W."/>
        </authorList>
    </citation>
    <scope>NUCLEOTIDE SEQUENCE [LARGE SCALE GENOMIC DNA]</scope>
    <source>
        <strain evidence="3 4">KCTC 13234</strain>
    </source>
</reference>
<organism evidence="3 4">
    <name type="scientific">Halobacillus naozhouensis</name>
    <dbReference type="NCBI Taxonomy" id="554880"/>
    <lineage>
        <taxon>Bacteria</taxon>
        <taxon>Bacillati</taxon>
        <taxon>Bacillota</taxon>
        <taxon>Bacilli</taxon>
        <taxon>Bacillales</taxon>
        <taxon>Bacillaceae</taxon>
        <taxon>Halobacillus</taxon>
    </lineage>
</organism>
<dbReference type="PROSITE" id="PS00061">
    <property type="entry name" value="ADH_SHORT"/>
    <property type="match status" value="1"/>
</dbReference>
<evidence type="ECO:0000313" key="4">
    <source>
        <dbReference type="Proteomes" id="UP001221597"/>
    </source>
</evidence>
<dbReference type="EC" id="1.1.1.47" evidence="3"/>